<dbReference type="Proteomes" id="UP000667349">
    <property type="component" value="Unassembled WGS sequence"/>
</dbReference>
<dbReference type="InterPro" id="IPR029058">
    <property type="entry name" value="AB_hydrolase_fold"/>
</dbReference>
<keyword evidence="6" id="KW-1185">Reference proteome</keyword>
<dbReference type="Pfam" id="PF00326">
    <property type="entry name" value="Peptidase_S9"/>
    <property type="match status" value="1"/>
</dbReference>
<dbReference type="GO" id="GO:0006508">
    <property type="term" value="P:proteolysis"/>
    <property type="evidence" value="ECO:0007669"/>
    <property type="project" value="InterPro"/>
</dbReference>
<feature type="non-terminal residue" evidence="5">
    <location>
        <position position="109"/>
    </location>
</feature>
<dbReference type="InterPro" id="IPR050278">
    <property type="entry name" value="Serine_Prot_S9B/DPPIV"/>
</dbReference>
<dbReference type="SUPFAM" id="SSF53474">
    <property type="entry name" value="alpha/beta-Hydrolases"/>
    <property type="match status" value="1"/>
</dbReference>
<comment type="caution">
    <text evidence="5">The sequence shown here is derived from an EMBL/GenBank/DDBJ whole genome shotgun (WGS) entry which is preliminary data.</text>
</comment>
<dbReference type="GO" id="GO:0008239">
    <property type="term" value="F:dipeptidyl-peptidase activity"/>
    <property type="evidence" value="ECO:0007669"/>
    <property type="project" value="TreeGrafter"/>
</dbReference>
<keyword evidence="3" id="KW-0325">Glycoprotein</keyword>
<feature type="non-terminal residue" evidence="5">
    <location>
        <position position="1"/>
    </location>
</feature>
<dbReference type="AlphaFoldDB" id="A0A836JIL2"/>
<reference evidence="5" key="1">
    <citation type="submission" date="2020-02" db="EMBL/GenBank/DDBJ databases">
        <title>Relaxed selection underlies rapid genomic changes in the transitions from sociality to social parasitism in ants.</title>
        <authorList>
            <person name="Bi X."/>
        </authorList>
    </citation>
    <scope>NUCLEOTIDE SEQUENCE</scope>
    <source>
        <strain evidence="5">BGI-DK2013a</strain>
        <tissue evidence="5">Whole body</tissue>
    </source>
</reference>
<feature type="domain" description="Peptidase S9 prolyl oligopeptidase catalytic" evidence="4">
    <location>
        <begin position="28"/>
        <end position="82"/>
    </location>
</feature>
<accession>A0A836JIL2</accession>
<dbReference type="Gene3D" id="3.40.50.1820">
    <property type="entry name" value="alpha/beta hydrolase"/>
    <property type="match status" value="1"/>
</dbReference>
<evidence type="ECO:0000256" key="2">
    <source>
        <dbReference type="ARBA" id="ARBA00022825"/>
    </source>
</evidence>
<dbReference type="GO" id="GO:0008236">
    <property type="term" value="F:serine-type peptidase activity"/>
    <property type="evidence" value="ECO:0007669"/>
    <property type="project" value="UniProtKB-KW"/>
</dbReference>
<sequence>MSGATKYPMLVYVYGGPDSYQVTEKFNIDWGTYLVTNKSIIYAAIDGRGSGLMGNDMLFAGYRRLGTVEIVDQINVTRHLREIERERKSTAAAALTRRKLLVLLSEFIG</sequence>
<dbReference type="PANTHER" id="PTHR11731:SF200">
    <property type="entry name" value="DIPEPTIDYL PEPTIDASE 10, ISOFORM B"/>
    <property type="match status" value="1"/>
</dbReference>
<gene>
    <name evidence="5" type="primary">Vdpp4_1</name>
    <name evidence="5" type="ORF">G6Z75_0013419</name>
</gene>
<keyword evidence="1" id="KW-0645">Protease</keyword>
<evidence type="ECO:0000313" key="6">
    <source>
        <dbReference type="Proteomes" id="UP000667349"/>
    </source>
</evidence>
<evidence type="ECO:0000313" key="5">
    <source>
        <dbReference type="EMBL" id="KAG5308225.1"/>
    </source>
</evidence>
<name>A0A836JIL2_9HYME</name>
<dbReference type="InterPro" id="IPR001375">
    <property type="entry name" value="Peptidase_S9_cat"/>
</dbReference>
<evidence type="ECO:0000256" key="1">
    <source>
        <dbReference type="ARBA" id="ARBA00022438"/>
    </source>
</evidence>
<evidence type="ECO:0000256" key="3">
    <source>
        <dbReference type="ARBA" id="ARBA00023180"/>
    </source>
</evidence>
<protein>
    <submittedName>
        <fullName evidence="5">VDPP4 peptidase</fullName>
    </submittedName>
</protein>
<proteinExistence type="predicted"/>
<keyword evidence="1" id="KW-0031">Aminopeptidase</keyword>
<organism evidence="5 6">
    <name type="scientific">Acromyrmex insinuator</name>
    <dbReference type="NCBI Taxonomy" id="230686"/>
    <lineage>
        <taxon>Eukaryota</taxon>
        <taxon>Metazoa</taxon>
        <taxon>Ecdysozoa</taxon>
        <taxon>Arthropoda</taxon>
        <taxon>Hexapoda</taxon>
        <taxon>Insecta</taxon>
        <taxon>Pterygota</taxon>
        <taxon>Neoptera</taxon>
        <taxon>Endopterygota</taxon>
        <taxon>Hymenoptera</taxon>
        <taxon>Apocrita</taxon>
        <taxon>Aculeata</taxon>
        <taxon>Formicoidea</taxon>
        <taxon>Formicidae</taxon>
        <taxon>Myrmicinae</taxon>
        <taxon>Acromyrmex</taxon>
    </lineage>
</organism>
<keyword evidence="2" id="KW-0720">Serine protease</keyword>
<dbReference type="PANTHER" id="PTHR11731">
    <property type="entry name" value="PROTEASE FAMILY S9B,C DIPEPTIDYL-PEPTIDASE IV-RELATED"/>
    <property type="match status" value="1"/>
</dbReference>
<dbReference type="EMBL" id="JAANHZ010000684">
    <property type="protein sequence ID" value="KAG5308225.1"/>
    <property type="molecule type" value="Genomic_DNA"/>
</dbReference>
<dbReference type="GO" id="GO:0005886">
    <property type="term" value="C:plasma membrane"/>
    <property type="evidence" value="ECO:0007669"/>
    <property type="project" value="TreeGrafter"/>
</dbReference>
<evidence type="ECO:0000259" key="4">
    <source>
        <dbReference type="Pfam" id="PF00326"/>
    </source>
</evidence>
<keyword evidence="1" id="KW-0378">Hydrolase</keyword>
<dbReference type="GO" id="GO:0004177">
    <property type="term" value="F:aminopeptidase activity"/>
    <property type="evidence" value="ECO:0007669"/>
    <property type="project" value="UniProtKB-KW"/>
</dbReference>